<sequence length="91" mass="10032">METADGISMASSPEIVGFVGWVERSETHRSRVKQSQTHRLALPLTLTGAQDSPRAQPTGKAARPVVTARSWRSDRQQTFSDMRLTHPASDT</sequence>
<evidence type="ECO:0000256" key="1">
    <source>
        <dbReference type="SAM" id="MobiDB-lite"/>
    </source>
</evidence>
<dbReference type="Proteomes" id="UP000266313">
    <property type="component" value="Chromosome"/>
</dbReference>
<name>A0A250KYX6_9GAMM</name>
<evidence type="ECO:0000313" key="2">
    <source>
        <dbReference type="EMBL" id="BBA36883.1"/>
    </source>
</evidence>
<dbReference type="EMBL" id="AP017928">
    <property type="protein sequence ID" value="BBA36883.1"/>
    <property type="molecule type" value="Genomic_DNA"/>
</dbReference>
<reference evidence="2 3" key="1">
    <citation type="submission" date="2016-12" db="EMBL/GenBank/DDBJ databases">
        <title>Genome sequencing of Methylocaldum marinum.</title>
        <authorList>
            <person name="Takeuchi M."/>
            <person name="Kamagata Y."/>
            <person name="Hiraoka S."/>
            <person name="Oshima K."/>
            <person name="Hattori M."/>
            <person name="Iwasaki W."/>
        </authorList>
    </citation>
    <scope>NUCLEOTIDE SEQUENCE [LARGE SCALE GENOMIC DNA]</scope>
    <source>
        <strain evidence="2 3">S8</strain>
    </source>
</reference>
<protein>
    <submittedName>
        <fullName evidence="2">Uncharacterized protein</fullName>
    </submittedName>
</protein>
<proteinExistence type="predicted"/>
<gene>
    <name evidence="2" type="ORF">sS8_4960</name>
</gene>
<dbReference type="AlphaFoldDB" id="A0A250KYX6"/>
<accession>A0A250KYX6</accession>
<evidence type="ECO:0000313" key="3">
    <source>
        <dbReference type="Proteomes" id="UP000266313"/>
    </source>
</evidence>
<feature type="region of interest" description="Disordered" evidence="1">
    <location>
        <begin position="29"/>
        <end position="91"/>
    </location>
</feature>
<dbReference type="KEGG" id="mmai:sS8_4960"/>
<organism evidence="2 3">
    <name type="scientific">Methylocaldum marinum</name>
    <dbReference type="NCBI Taxonomy" id="1432792"/>
    <lineage>
        <taxon>Bacteria</taxon>
        <taxon>Pseudomonadati</taxon>
        <taxon>Pseudomonadota</taxon>
        <taxon>Gammaproteobacteria</taxon>
        <taxon>Methylococcales</taxon>
        <taxon>Methylococcaceae</taxon>
        <taxon>Methylocaldum</taxon>
    </lineage>
</organism>
<keyword evidence="3" id="KW-1185">Reference proteome</keyword>